<dbReference type="NCBIfam" id="TIGR00400">
    <property type="entry name" value="mgtE"/>
    <property type="match status" value="1"/>
</dbReference>
<keyword evidence="9" id="KW-0479">Metal-binding</keyword>
<dbReference type="SUPFAM" id="SSF54631">
    <property type="entry name" value="CBS-domain pair"/>
    <property type="match status" value="1"/>
</dbReference>
<keyword evidence="5 9" id="KW-0460">Magnesium</keyword>
<accession>A0A1Z5HVT5</accession>
<feature type="transmembrane region" description="Helical" evidence="9">
    <location>
        <begin position="388"/>
        <end position="414"/>
    </location>
</feature>
<dbReference type="InterPro" id="IPR006668">
    <property type="entry name" value="Mg_transptr_MgtE_intracell_dom"/>
</dbReference>
<sequence length="453" mass="49097">MLDRKDFSTKANRFLAENNLEKLTQLLTEQHPADIAEFLQELDSEKQGIVFSLLDREKAALVLNELDASTISSLLDTLGAERIAEILDVMPTDDAADLLGEMSDLLKQRLLGLMELEDAQDVQELMEYKKDTAGGIMTTEYVAIREDITAERAIQVLRETAPDAETVYYVYVVNTKNQLVGVISLRELIVADPNTLIADIMHRNVIRVNVNDDQEEVARVVARYDFLAVPVVDDEGSLVGIVTVDDIIDVIHDEATEDIFRLSGTSELPADDGDIYHSVLVNVRSRLPWLIITMLGGLLAGRILKGIESQLSTVVALAFFIPILTGMGGNIGTQSSSLTVRGLATGHVDEGAFFQTIIRQAAAGLVMGVLIGTIVGLVAAWWQGKVMFGVVVGLALVGNMLTAATMGTLVPLIFRKLGVDPAVASAPFISTAIDITGLLIYSTLASLLLSYLV</sequence>
<dbReference type="InterPro" id="IPR000644">
    <property type="entry name" value="CBS_dom"/>
</dbReference>
<dbReference type="PANTHER" id="PTHR43773:SF1">
    <property type="entry name" value="MAGNESIUM TRANSPORTER MGTE"/>
    <property type="match status" value="1"/>
</dbReference>
<dbReference type="Gene3D" id="3.10.580.10">
    <property type="entry name" value="CBS-domain"/>
    <property type="match status" value="1"/>
</dbReference>
<evidence type="ECO:0000313" key="11">
    <source>
        <dbReference type="EMBL" id="GAW93431.1"/>
    </source>
</evidence>
<keyword evidence="4 9" id="KW-0812">Transmembrane</keyword>
<gene>
    <name evidence="11" type="ORF">KKC1_25650</name>
</gene>
<keyword evidence="9" id="KW-1003">Cell membrane</keyword>
<evidence type="ECO:0000256" key="2">
    <source>
        <dbReference type="ARBA" id="ARBA00009749"/>
    </source>
</evidence>
<evidence type="ECO:0000313" key="12">
    <source>
        <dbReference type="Proteomes" id="UP000197032"/>
    </source>
</evidence>
<dbReference type="Gene3D" id="1.10.357.20">
    <property type="entry name" value="SLC41 divalent cation transporters, integral membrane domain"/>
    <property type="match status" value="1"/>
</dbReference>
<dbReference type="RefSeq" id="WP_088554573.1">
    <property type="nucleotide sequence ID" value="NZ_BDGJ01000142.1"/>
</dbReference>
<comment type="similarity">
    <text evidence="2 9">Belongs to the SLC41A transporter family.</text>
</comment>
<dbReference type="EMBL" id="BDGJ01000142">
    <property type="protein sequence ID" value="GAW93431.1"/>
    <property type="molecule type" value="Genomic_DNA"/>
</dbReference>
<evidence type="ECO:0000256" key="8">
    <source>
        <dbReference type="PROSITE-ProRule" id="PRU00703"/>
    </source>
</evidence>
<dbReference type="Gene3D" id="1.25.60.10">
    <property type="entry name" value="MgtE N-terminal domain-like"/>
    <property type="match status" value="1"/>
</dbReference>
<keyword evidence="6 9" id="KW-1133">Transmembrane helix</keyword>
<dbReference type="GO" id="GO:0005886">
    <property type="term" value="C:plasma membrane"/>
    <property type="evidence" value="ECO:0007669"/>
    <property type="project" value="UniProtKB-SubCell"/>
</dbReference>
<dbReference type="Pfam" id="PF03448">
    <property type="entry name" value="MgtE_N"/>
    <property type="match status" value="1"/>
</dbReference>
<feature type="domain" description="CBS" evidence="10">
    <location>
        <begin position="137"/>
        <end position="200"/>
    </location>
</feature>
<evidence type="ECO:0000256" key="5">
    <source>
        <dbReference type="ARBA" id="ARBA00022842"/>
    </source>
</evidence>
<comment type="caution">
    <text evidence="11">The sequence shown here is derived from an EMBL/GenBank/DDBJ whole genome shotgun (WGS) entry which is preliminary data.</text>
</comment>
<dbReference type="InterPro" id="IPR006667">
    <property type="entry name" value="SLC41_membr_dom"/>
</dbReference>
<proteinExistence type="inferred from homology"/>
<reference evidence="12" key="1">
    <citation type="journal article" date="2017" name="Appl. Environ. Microbiol.">
        <title>Genomic Analysis of Calderihabitans maritimus KKC1, a Thermophilic, Hydrogenogenic, Carboxydotrophic Bacterium Isolated from Marine Sediment.</title>
        <authorList>
            <person name="Omae K."/>
            <person name="Yoneda Y."/>
            <person name="Fukuyama Y."/>
            <person name="Yoshida T."/>
            <person name="Sako Y."/>
        </authorList>
    </citation>
    <scope>NUCLEOTIDE SEQUENCE [LARGE SCALE GENOMIC DNA]</scope>
    <source>
        <strain evidence="12">KKC1</strain>
    </source>
</reference>
<feature type="transmembrane region" description="Helical" evidence="9">
    <location>
        <begin position="287"/>
        <end position="304"/>
    </location>
</feature>
<feature type="transmembrane region" description="Helical" evidence="9">
    <location>
        <begin position="426"/>
        <end position="452"/>
    </location>
</feature>
<keyword evidence="7 9" id="KW-0472">Membrane</keyword>
<evidence type="ECO:0000256" key="4">
    <source>
        <dbReference type="ARBA" id="ARBA00022692"/>
    </source>
</evidence>
<dbReference type="InterPro" id="IPR006669">
    <property type="entry name" value="MgtE_transporter"/>
</dbReference>
<organism evidence="11 12">
    <name type="scientific">Calderihabitans maritimus</name>
    <dbReference type="NCBI Taxonomy" id="1246530"/>
    <lineage>
        <taxon>Bacteria</taxon>
        <taxon>Bacillati</taxon>
        <taxon>Bacillota</taxon>
        <taxon>Clostridia</taxon>
        <taxon>Neomoorellales</taxon>
        <taxon>Calderihabitantaceae</taxon>
        <taxon>Calderihabitans</taxon>
    </lineage>
</organism>
<dbReference type="SMART" id="SM00924">
    <property type="entry name" value="MgtE_N"/>
    <property type="match status" value="1"/>
</dbReference>
<dbReference type="Pfam" id="PF00571">
    <property type="entry name" value="CBS"/>
    <property type="match status" value="2"/>
</dbReference>
<dbReference type="GO" id="GO:0015095">
    <property type="term" value="F:magnesium ion transmembrane transporter activity"/>
    <property type="evidence" value="ECO:0007669"/>
    <property type="project" value="UniProtKB-UniRule"/>
</dbReference>
<comment type="subunit">
    <text evidence="9">Homodimer.</text>
</comment>
<protein>
    <recommendedName>
        <fullName evidence="9">Magnesium transporter MgtE</fullName>
    </recommendedName>
</protein>
<evidence type="ECO:0000256" key="1">
    <source>
        <dbReference type="ARBA" id="ARBA00004141"/>
    </source>
</evidence>
<dbReference type="Pfam" id="PF01769">
    <property type="entry name" value="MgtE"/>
    <property type="match status" value="1"/>
</dbReference>
<feature type="domain" description="CBS" evidence="10">
    <location>
        <begin position="201"/>
        <end position="257"/>
    </location>
</feature>
<comment type="subcellular location">
    <subcellularLocation>
        <location evidence="9">Cell membrane</location>
        <topology evidence="9">Multi-pass membrane protein</topology>
    </subcellularLocation>
    <subcellularLocation>
        <location evidence="1">Membrane</location>
        <topology evidence="1">Multi-pass membrane protein</topology>
    </subcellularLocation>
</comment>
<evidence type="ECO:0000256" key="9">
    <source>
        <dbReference type="RuleBase" id="RU362011"/>
    </source>
</evidence>
<feature type="transmembrane region" description="Helical" evidence="9">
    <location>
        <begin position="310"/>
        <end position="331"/>
    </location>
</feature>
<dbReference type="OrthoDB" id="9790355at2"/>
<keyword evidence="8" id="KW-0129">CBS domain</keyword>
<keyword evidence="12" id="KW-1185">Reference proteome</keyword>
<name>A0A1Z5HVT5_9FIRM</name>
<evidence type="ECO:0000256" key="6">
    <source>
        <dbReference type="ARBA" id="ARBA00022989"/>
    </source>
</evidence>
<evidence type="ECO:0000256" key="3">
    <source>
        <dbReference type="ARBA" id="ARBA00022448"/>
    </source>
</evidence>
<keyword evidence="3 9" id="KW-0813">Transport</keyword>
<evidence type="ECO:0000256" key="7">
    <source>
        <dbReference type="ARBA" id="ARBA00023136"/>
    </source>
</evidence>
<dbReference type="InterPro" id="IPR038076">
    <property type="entry name" value="MgtE_N_sf"/>
</dbReference>
<dbReference type="SMART" id="SM00116">
    <property type="entry name" value="CBS"/>
    <property type="match status" value="2"/>
</dbReference>
<dbReference type="GO" id="GO:0046872">
    <property type="term" value="F:metal ion binding"/>
    <property type="evidence" value="ECO:0007669"/>
    <property type="project" value="UniProtKB-KW"/>
</dbReference>
<feature type="transmembrane region" description="Helical" evidence="9">
    <location>
        <begin position="361"/>
        <end position="382"/>
    </location>
</feature>
<dbReference type="SUPFAM" id="SSF158791">
    <property type="entry name" value="MgtE N-terminal domain-like"/>
    <property type="match status" value="1"/>
</dbReference>
<dbReference type="PROSITE" id="PS51371">
    <property type="entry name" value="CBS"/>
    <property type="match status" value="2"/>
</dbReference>
<dbReference type="PANTHER" id="PTHR43773">
    <property type="entry name" value="MAGNESIUM TRANSPORTER MGTE"/>
    <property type="match status" value="1"/>
</dbReference>
<dbReference type="SUPFAM" id="SSF161093">
    <property type="entry name" value="MgtE membrane domain-like"/>
    <property type="match status" value="1"/>
</dbReference>
<dbReference type="CDD" id="cd04606">
    <property type="entry name" value="CBS_pair_Mg_transporter"/>
    <property type="match status" value="1"/>
</dbReference>
<comment type="function">
    <text evidence="9">Acts as a magnesium transporter.</text>
</comment>
<dbReference type="Proteomes" id="UP000197032">
    <property type="component" value="Unassembled WGS sequence"/>
</dbReference>
<evidence type="ECO:0000259" key="10">
    <source>
        <dbReference type="PROSITE" id="PS51371"/>
    </source>
</evidence>
<dbReference type="AlphaFoldDB" id="A0A1Z5HVT5"/>
<dbReference type="InterPro" id="IPR046342">
    <property type="entry name" value="CBS_dom_sf"/>
</dbReference>
<dbReference type="InterPro" id="IPR036739">
    <property type="entry name" value="SLC41_membr_dom_sf"/>
</dbReference>